<keyword evidence="4" id="KW-1185">Reference proteome</keyword>
<protein>
    <submittedName>
        <fullName evidence="3">Transposase</fullName>
    </submittedName>
</protein>
<evidence type="ECO:0000313" key="4">
    <source>
        <dbReference type="Proteomes" id="UP000219435"/>
    </source>
</evidence>
<feature type="coiled-coil region" evidence="1">
    <location>
        <begin position="78"/>
        <end position="105"/>
    </location>
</feature>
<dbReference type="AlphaFoldDB" id="A0A285VI11"/>
<organism evidence="3 4">
    <name type="scientific">Blastococcus aggregatus</name>
    <dbReference type="NCBI Taxonomy" id="38502"/>
    <lineage>
        <taxon>Bacteria</taxon>
        <taxon>Bacillati</taxon>
        <taxon>Actinomycetota</taxon>
        <taxon>Actinomycetes</taxon>
        <taxon>Geodermatophilales</taxon>
        <taxon>Geodermatophilaceae</taxon>
        <taxon>Blastococcus</taxon>
    </lineage>
</organism>
<sequence>MDTLSLGISPEKGVLMGRPSKFSPEFREQAVELVKATGKTVAEVARDLQINDTTLGNWVKADRAERGEPDSSGLLPLTAEERAELTRLRRENAKLKTEREILKKAAAFFATESTR</sequence>
<dbReference type="EMBL" id="OBQI01000009">
    <property type="protein sequence ID" value="SOC53517.1"/>
    <property type="molecule type" value="Genomic_DNA"/>
</dbReference>
<dbReference type="SUPFAM" id="SSF46689">
    <property type="entry name" value="Homeodomain-like"/>
    <property type="match status" value="1"/>
</dbReference>
<dbReference type="InterPro" id="IPR009057">
    <property type="entry name" value="Homeodomain-like_sf"/>
</dbReference>
<evidence type="ECO:0000256" key="1">
    <source>
        <dbReference type="SAM" id="Coils"/>
    </source>
</evidence>
<dbReference type="GO" id="GO:0003677">
    <property type="term" value="F:DNA binding"/>
    <property type="evidence" value="ECO:0007669"/>
    <property type="project" value="InterPro"/>
</dbReference>
<name>A0A285VI11_9ACTN</name>
<feature type="region of interest" description="Disordered" evidence="2">
    <location>
        <begin position="1"/>
        <end position="20"/>
    </location>
</feature>
<dbReference type="Proteomes" id="UP000219435">
    <property type="component" value="Unassembled WGS sequence"/>
</dbReference>
<accession>A0A285VI11</accession>
<dbReference type="Gene3D" id="1.10.10.60">
    <property type="entry name" value="Homeodomain-like"/>
    <property type="match status" value="1"/>
</dbReference>
<proteinExistence type="predicted"/>
<dbReference type="GO" id="GO:0004803">
    <property type="term" value="F:transposase activity"/>
    <property type="evidence" value="ECO:0007669"/>
    <property type="project" value="InterPro"/>
</dbReference>
<evidence type="ECO:0000256" key="2">
    <source>
        <dbReference type="SAM" id="MobiDB-lite"/>
    </source>
</evidence>
<dbReference type="GO" id="GO:0006313">
    <property type="term" value="P:DNA transposition"/>
    <property type="evidence" value="ECO:0007669"/>
    <property type="project" value="InterPro"/>
</dbReference>
<gene>
    <name evidence="3" type="ORF">SAMN05660748_4479</name>
</gene>
<dbReference type="RefSeq" id="WP_097197206.1">
    <property type="nucleotide sequence ID" value="NZ_OBQI01000009.1"/>
</dbReference>
<dbReference type="InterPro" id="IPR002514">
    <property type="entry name" value="Transposase_8"/>
</dbReference>
<dbReference type="PANTHER" id="PTHR33215:SF13">
    <property type="entry name" value="PROTEIN DISTAL ANTENNA"/>
    <property type="match status" value="1"/>
</dbReference>
<dbReference type="PANTHER" id="PTHR33215">
    <property type="entry name" value="PROTEIN DISTAL ANTENNA"/>
    <property type="match status" value="1"/>
</dbReference>
<reference evidence="4" key="1">
    <citation type="submission" date="2017-08" db="EMBL/GenBank/DDBJ databases">
        <authorList>
            <person name="Varghese N."/>
            <person name="Submissions S."/>
        </authorList>
    </citation>
    <scope>NUCLEOTIDE SEQUENCE [LARGE SCALE GENOMIC DNA]</scope>
    <source>
        <strain evidence="4">DSM 4725</strain>
    </source>
</reference>
<dbReference type="Pfam" id="PF01527">
    <property type="entry name" value="HTH_Tnp_1"/>
    <property type="match status" value="1"/>
</dbReference>
<dbReference type="OrthoDB" id="52928at2"/>
<evidence type="ECO:0000313" key="3">
    <source>
        <dbReference type="EMBL" id="SOC53517.1"/>
    </source>
</evidence>
<keyword evidence="1" id="KW-0175">Coiled coil</keyword>
<dbReference type="InterPro" id="IPR051839">
    <property type="entry name" value="RD_transcriptional_regulator"/>
</dbReference>